<sequence length="164" mass="18084">MQPSLSPPQSSHASSMLRHALRTPTPSPPSPPRVVKVSPRLFNTPTTTPSTTKVPRYLLFGLDFGASDSSSTIGDTADDTESGAKAVRPLGLPPFGCTRPQQFVMDFLPVQRDVFGPVRREQPIKMPSRTQTYTQRCVDARLAAHSRQLRTAAWVKRIRGDMVE</sequence>
<dbReference type="AlphaFoldDB" id="A0AAD7IW83"/>
<gene>
    <name evidence="2" type="ORF">B0H16DRAFT_1548633</name>
</gene>
<organism evidence="2 3">
    <name type="scientific">Mycena metata</name>
    <dbReference type="NCBI Taxonomy" id="1033252"/>
    <lineage>
        <taxon>Eukaryota</taxon>
        <taxon>Fungi</taxon>
        <taxon>Dikarya</taxon>
        <taxon>Basidiomycota</taxon>
        <taxon>Agaricomycotina</taxon>
        <taxon>Agaricomycetes</taxon>
        <taxon>Agaricomycetidae</taxon>
        <taxon>Agaricales</taxon>
        <taxon>Marasmiineae</taxon>
        <taxon>Mycenaceae</taxon>
        <taxon>Mycena</taxon>
    </lineage>
</organism>
<name>A0AAD7IW83_9AGAR</name>
<evidence type="ECO:0000256" key="1">
    <source>
        <dbReference type="SAM" id="MobiDB-lite"/>
    </source>
</evidence>
<reference evidence="2" key="1">
    <citation type="submission" date="2023-03" db="EMBL/GenBank/DDBJ databases">
        <title>Massive genome expansion in bonnet fungi (Mycena s.s.) driven by repeated elements and novel gene families across ecological guilds.</title>
        <authorList>
            <consortium name="Lawrence Berkeley National Laboratory"/>
            <person name="Harder C.B."/>
            <person name="Miyauchi S."/>
            <person name="Viragh M."/>
            <person name="Kuo A."/>
            <person name="Thoen E."/>
            <person name="Andreopoulos B."/>
            <person name="Lu D."/>
            <person name="Skrede I."/>
            <person name="Drula E."/>
            <person name="Henrissat B."/>
            <person name="Morin E."/>
            <person name="Kohler A."/>
            <person name="Barry K."/>
            <person name="LaButti K."/>
            <person name="Morin E."/>
            <person name="Salamov A."/>
            <person name="Lipzen A."/>
            <person name="Mereny Z."/>
            <person name="Hegedus B."/>
            <person name="Baldrian P."/>
            <person name="Stursova M."/>
            <person name="Weitz H."/>
            <person name="Taylor A."/>
            <person name="Grigoriev I.V."/>
            <person name="Nagy L.G."/>
            <person name="Martin F."/>
            <person name="Kauserud H."/>
        </authorList>
    </citation>
    <scope>NUCLEOTIDE SEQUENCE</scope>
    <source>
        <strain evidence="2">CBHHK182m</strain>
    </source>
</reference>
<feature type="compositionally biased region" description="Low complexity" evidence="1">
    <location>
        <begin position="33"/>
        <end position="49"/>
    </location>
</feature>
<feature type="region of interest" description="Disordered" evidence="1">
    <location>
        <begin position="1"/>
        <end position="49"/>
    </location>
</feature>
<protein>
    <submittedName>
        <fullName evidence="2">Uncharacterized protein</fullName>
    </submittedName>
</protein>
<feature type="compositionally biased region" description="Low complexity" evidence="1">
    <location>
        <begin position="1"/>
        <end position="15"/>
    </location>
</feature>
<keyword evidence="3" id="KW-1185">Reference proteome</keyword>
<evidence type="ECO:0000313" key="3">
    <source>
        <dbReference type="Proteomes" id="UP001215598"/>
    </source>
</evidence>
<comment type="caution">
    <text evidence="2">The sequence shown here is derived from an EMBL/GenBank/DDBJ whole genome shotgun (WGS) entry which is preliminary data.</text>
</comment>
<accession>A0AAD7IW83</accession>
<proteinExistence type="predicted"/>
<dbReference type="Proteomes" id="UP001215598">
    <property type="component" value="Unassembled WGS sequence"/>
</dbReference>
<dbReference type="EMBL" id="JARKIB010000063">
    <property type="protein sequence ID" value="KAJ7751044.1"/>
    <property type="molecule type" value="Genomic_DNA"/>
</dbReference>
<evidence type="ECO:0000313" key="2">
    <source>
        <dbReference type="EMBL" id="KAJ7751044.1"/>
    </source>
</evidence>